<dbReference type="Pfam" id="PF06228">
    <property type="entry name" value="ChuX_HutX"/>
    <property type="match status" value="1"/>
</dbReference>
<dbReference type="Gene3D" id="3.40.1570.10">
    <property type="entry name" value="HemS/ChuS/ChuX like domains"/>
    <property type="match status" value="1"/>
</dbReference>
<dbReference type="InterPro" id="IPR053733">
    <property type="entry name" value="Heme_Transport_Util_sf"/>
</dbReference>
<dbReference type="EMBL" id="FTPS01000002">
    <property type="protein sequence ID" value="SIT86813.1"/>
    <property type="molecule type" value="Genomic_DNA"/>
</dbReference>
<protein>
    <submittedName>
        <fullName evidence="1">Heme utilization protein HuvX</fullName>
    </submittedName>
</protein>
<evidence type="ECO:0000313" key="2">
    <source>
        <dbReference type="Proteomes" id="UP000192455"/>
    </source>
</evidence>
<dbReference type="InterPro" id="IPR010413">
    <property type="entry name" value="HutX-like"/>
</dbReference>
<dbReference type="CDD" id="cd16829">
    <property type="entry name" value="ChuX_HutX-like"/>
    <property type="match status" value="1"/>
</dbReference>
<evidence type="ECO:0000313" key="1">
    <source>
        <dbReference type="EMBL" id="SIT86813.1"/>
    </source>
</evidence>
<accession>A0A1R3X7G0</accession>
<dbReference type="NCBIfam" id="TIGR04108">
    <property type="entry name" value="HutX"/>
    <property type="match status" value="1"/>
</dbReference>
<dbReference type="AlphaFoldDB" id="A0A1R3X7G0"/>
<organism evidence="1 2">
    <name type="scientific">Pontibaca methylaminivorans</name>
    <dbReference type="NCBI Taxonomy" id="515897"/>
    <lineage>
        <taxon>Bacteria</taxon>
        <taxon>Pseudomonadati</taxon>
        <taxon>Pseudomonadota</taxon>
        <taxon>Alphaproteobacteria</taxon>
        <taxon>Rhodobacterales</taxon>
        <taxon>Roseobacteraceae</taxon>
        <taxon>Pontibaca</taxon>
    </lineage>
</organism>
<proteinExistence type="predicted"/>
<sequence length="167" mass="18118">MTKDAIRAAIAENPTGALEDIAEKAGVTPLAVLDALPEGEVVSLSGELFTEVMEDITRWGEITFIVNTPNIIFEVKAPVGPGEVGHGMFNLHDKAIGGHIHYRKCARIAFVRRRFFSMDTASVQFYAHDGSCMFKIYLGRDGNKALKPDQIAAMDALQARLLEGAAA</sequence>
<keyword evidence="2" id="KW-1185">Reference proteome</keyword>
<dbReference type="STRING" id="515897.SAMN05421849_2431"/>
<name>A0A1R3X7G0_9RHOB</name>
<dbReference type="RefSeq" id="WP_076650299.1">
    <property type="nucleotide sequence ID" value="NZ_FTPS01000002.1"/>
</dbReference>
<dbReference type="Proteomes" id="UP000192455">
    <property type="component" value="Unassembled WGS sequence"/>
</dbReference>
<dbReference type="SUPFAM" id="SSF144064">
    <property type="entry name" value="Heme iron utilization protein-like"/>
    <property type="match status" value="1"/>
</dbReference>
<dbReference type="PIRSF" id="PIRSF030840">
    <property type="entry name" value="DUF1008"/>
    <property type="match status" value="1"/>
</dbReference>
<dbReference type="OrthoDB" id="8781266at2"/>
<gene>
    <name evidence="1" type="ORF">SAMN05421849_2431</name>
</gene>
<reference evidence="1 2" key="1">
    <citation type="submission" date="2017-01" db="EMBL/GenBank/DDBJ databases">
        <authorList>
            <person name="Mah S.A."/>
            <person name="Swanson W.J."/>
            <person name="Moy G.W."/>
            <person name="Vacquier V.D."/>
        </authorList>
    </citation>
    <scope>NUCLEOTIDE SEQUENCE [LARGE SCALE GENOMIC DNA]</scope>
    <source>
        <strain evidence="1 2">DSM 21219</strain>
    </source>
</reference>